<accession>A0A1G1XJ26</accession>
<name>A0A1G1XJ26_9BACT</name>
<organism evidence="2 3">
    <name type="scientific">Candidatus Brennerbacteria bacterium RIFOXYD1_FULL_41_16</name>
    <dbReference type="NCBI Taxonomy" id="1797529"/>
    <lineage>
        <taxon>Bacteria</taxon>
        <taxon>Candidatus Brenneribacteriota</taxon>
    </lineage>
</organism>
<dbReference type="STRING" id="1797529.A2570_00765"/>
<feature type="transmembrane region" description="Helical" evidence="1">
    <location>
        <begin position="21"/>
        <end position="43"/>
    </location>
</feature>
<sequence length="177" mass="19665">MSTSARSQRLPITGLSSPKNFVFGSLAFLLAAASLYLFLSGYLKLVESRIKSSDREIQDIVASISLEEVEKVITLDAQIRGLKKLLPNHFYLSSVFDFLENNTNPKISFKSLKVSTLNNQIILSGTAKDLQDISIQAAAFKQHPDIKDVILKDVSNIGLAYNFQLELLFSKSLILIK</sequence>
<evidence type="ECO:0000313" key="3">
    <source>
        <dbReference type="Proteomes" id="UP000178570"/>
    </source>
</evidence>
<protein>
    <submittedName>
        <fullName evidence="2">Uncharacterized protein</fullName>
    </submittedName>
</protein>
<dbReference type="Proteomes" id="UP000178570">
    <property type="component" value="Unassembled WGS sequence"/>
</dbReference>
<gene>
    <name evidence="2" type="ORF">A2570_00765</name>
</gene>
<evidence type="ECO:0000256" key="1">
    <source>
        <dbReference type="SAM" id="Phobius"/>
    </source>
</evidence>
<keyword evidence="1" id="KW-0812">Transmembrane</keyword>
<proteinExistence type="predicted"/>
<keyword evidence="1" id="KW-0472">Membrane</keyword>
<dbReference type="EMBL" id="MHHY01000012">
    <property type="protein sequence ID" value="OGY40008.1"/>
    <property type="molecule type" value="Genomic_DNA"/>
</dbReference>
<evidence type="ECO:0000313" key="2">
    <source>
        <dbReference type="EMBL" id="OGY40008.1"/>
    </source>
</evidence>
<comment type="caution">
    <text evidence="2">The sequence shown here is derived from an EMBL/GenBank/DDBJ whole genome shotgun (WGS) entry which is preliminary data.</text>
</comment>
<dbReference type="AlphaFoldDB" id="A0A1G1XJ26"/>
<keyword evidence="1" id="KW-1133">Transmembrane helix</keyword>
<reference evidence="2 3" key="1">
    <citation type="journal article" date="2016" name="Nat. Commun.">
        <title>Thousands of microbial genomes shed light on interconnected biogeochemical processes in an aquifer system.</title>
        <authorList>
            <person name="Anantharaman K."/>
            <person name="Brown C.T."/>
            <person name="Hug L.A."/>
            <person name="Sharon I."/>
            <person name="Castelle C.J."/>
            <person name="Probst A.J."/>
            <person name="Thomas B.C."/>
            <person name="Singh A."/>
            <person name="Wilkins M.J."/>
            <person name="Karaoz U."/>
            <person name="Brodie E.L."/>
            <person name="Williams K.H."/>
            <person name="Hubbard S.S."/>
            <person name="Banfield J.F."/>
        </authorList>
    </citation>
    <scope>NUCLEOTIDE SEQUENCE [LARGE SCALE GENOMIC DNA]</scope>
</reference>